<dbReference type="PROSITE" id="PS50887">
    <property type="entry name" value="GGDEF"/>
    <property type="match status" value="1"/>
</dbReference>
<evidence type="ECO:0000313" key="6">
    <source>
        <dbReference type="EMBL" id="MBJ6724550.1"/>
    </source>
</evidence>
<dbReference type="GO" id="GO:0043709">
    <property type="term" value="P:cell adhesion involved in single-species biofilm formation"/>
    <property type="evidence" value="ECO:0007669"/>
    <property type="project" value="TreeGrafter"/>
</dbReference>
<dbReference type="CDD" id="cd01949">
    <property type="entry name" value="GGDEF"/>
    <property type="match status" value="1"/>
</dbReference>
<evidence type="ECO:0000259" key="5">
    <source>
        <dbReference type="PROSITE" id="PS51833"/>
    </source>
</evidence>
<dbReference type="EMBL" id="JAEMHM010000005">
    <property type="protein sequence ID" value="MBJ6724550.1"/>
    <property type="molecule type" value="Genomic_DNA"/>
</dbReference>
<dbReference type="PANTHER" id="PTHR45138:SF9">
    <property type="entry name" value="DIGUANYLATE CYCLASE DGCM-RELATED"/>
    <property type="match status" value="1"/>
</dbReference>
<evidence type="ECO:0000259" key="4">
    <source>
        <dbReference type="PROSITE" id="PS50887"/>
    </source>
</evidence>
<proteinExistence type="predicted"/>
<dbReference type="SUPFAM" id="SSF109604">
    <property type="entry name" value="HD-domain/PDEase-like"/>
    <property type="match status" value="1"/>
</dbReference>
<evidence type="ECO:0000256" key="1">
    <source>
        <dbReference type="ARBA" id="ARBA00012528"/>
    </source>
</evidence>
<evidence type="ECO:0000313" key="7">
    <source>
        <dbReference type="Proteomes" id="UP000636888"/>
    </source>
</evidence>
<dbReference type="InterPro" id="IPR043128">
    <property type="entry name" value="Rev_trsase/Diguanyl_cyclase"/>
</dbReference>
<dbReference type="GO" id="GO:0052621">
    <property type="term" value="F:diguanylate cyclase activity"/>
    <property type="evidence" value="ECO:0007669"/>
    <property type="project" value="UniProtKB-EC"/>
</dbReference>
<accession>A0A8J7JL67</accession>
<keyword evidence="3" id="KW-0175">Coiled coil</keyword>
<dbReference type="Pfam" id="PF08668">
    <property type="entry name" value="HDOD"/>
    <property type="match status" value="1"/>
</dbReference>
<protein>
    <recommendedName>
        <fullName evidence="1">diguanylate cyclase</fullName>
        <ecNumber evidence="1">2.7.7.65</ecNumber>
    </recommendedName>
</protein>
<dbReference type="SMART" id="SM00267">
    <property type="entry name" value="GGDEF"/>
    <property type="match status" value="1"/>
</dbReference>
<evidence type="ECO:0000256" key="2">
    <source>
        <dbReference type="ARBA" id="ARBA00034247"/>
    </source>
</evidence>
<reference evidence="6" key="1">
    <citation type="submission" date="2020-12" db="EMBL/GenBank/DDBJ databases">
        <title>Geomonas sp. Red875, isolated from river sediment.</title>
        <authorList>
            <person name="Xu Z."/>
            <person name="Zhang Z."/>
            <person name="Masuda Y."/>
            <person name="Itoh H."/>
            <person name="Senoo K."/>
        </authorList>
    </citation>
    <scope>NUCLEOTIDE SEQUENCE</scope>
    <source>
        <strain evidence="6">Red875</strain>
    </source>
</reference>
<dbReference type="InterPro" id="IPR029787">
    <property type="entry name" value="Nucleotide_cyclase"/>
</dbReference>
<keyword evidence="7" id="KW-1185">Reference proteome</keyword>
<dbReference type="GO" id="GO:1902201">
    <property type="term" value="P:negative regulation of bacterial-type flagellum-dependent cell motility"/>
    <property type="evidence" value="ECO:0007669"/>
    <property type="project" value="TreeGrafter"/>
</dbReference>
<dbReference type="SUPFAM" id="SSF55073">
    <property type="entry name" value="Nucleotide cyclase"/>
    <property type="match status" value="1"/>
</dbReference>
<dbReference type="PANTHER" id="PTHR45138">
    <property type="entry name" value="REGULATORY COMPONENTS OF SENSORY TRANSDUCTION SYSTEM"/>
    <property type="match status" value="1"/>
</dbReference>
<dbReference type="GO" id="GO:0005886">
    <property type="term" value="C:plasma membrane"/>
    <property type="evidence" value="ECO:0007669"/>
    <property type="project" value="TreeGrafter"/>
</dbReference>
<dbReference type="Gene3D" id="3.30.70.270">
    <property type="match status" value="1"/>
</dbReference>
<dbReference type="FunFam" id="3.30.70.270:FF:000001">
    <property type="entry name" value="Diguanylate cyclase domain protein"/>
    <property type="match status" value="1"/>
</dbReference>
<organism evidence="6 7">
    <name type="scientific">Geomesophilobacter sediminis</name>
    <dbReference type="NCBI Taxonomy" id="2798584"/>
    <lineage>
        <taxon>Bacteria</taxon>
        <taxon>Pseudomonadati</taxon>
        <taxon>Thermodesulfobacteriota</taxon>
        <taxon>Desulfuromonadia</taxon>
        <taxon>Geobacterales</taxon>
        <taxon>Geobacteraceae</taxon>
        <taxon>Geomesophilobacter</taxon>
    </lineage>
</organism>
<gene>
    <name evidence="6" type="ORF">JFN93_07520</name>
</gene>
<dbReference type="AlphaFoldDB" id="A0A8J7JL67"/>
<dbReference type="InterPro" id="IPR013976">
    <property type="entry name" value="HDOD"/>
</dbReference>
<dbReference type="Proteomes" id="UP000636888">
    <property type="component" value="Unassembled WGS sequence"/>
</dbReference>
<comment type="catalytic activity">
    <reaction evidence="2">
        <text>2 GTP = 3',3'-c-di-GMP + 2 diphosphate</text>
        <dbReference type="Rhea" id="RHEA:24898"/>
        <dbReference type="ChEBI" id="CHEBI:33019"/>
        <dbReference type="ChEBI" id="CHEBI:37565"/>
        <dbReference type="ChEBI" id="CHEBI:58805"/>
        <dbReference type="EC" id="2.7.7.65"/>
    </reaction>
</comment>
<sequence length="503" mass="55881">MDALNALFDGNPRLPSPSLVAMRILEEVRRDDCTFAEIAEVIGADPALTAKILKVANSPYYSRSSHVTSIDRAVGILGMVLLKNLALSFVIVNDLKGGAERDLRHELFWRRSVTAAVGSELVAELIGEPADDIFVSALLQDIGIFVMYSAHPDRYQSVLDLRRSTGRELREIERERFGFDHQEAGSELLTRWGLPEAMHLPIRHHHTPQAAPAAGRRRAEVLELADRIAAVYHDPRSAEAVREIKRLLAGYRVSETECEQMIDQVAVRSRALLSSFEVAAGELKPFSQILQEANEELARLNLSYEQLVLEYKQARDEAQQLALELKSVNDQLRERAIRDGLTGLFNHRHFQELLDEAFANPQRMREPMTLLLFDIDNFKTVNDSYGHLQGDAVLKAIARTVEEAIRPHGVAARYGGEEFAVLLPQCAPPTEAARCAERLRRSIAELSVRSPGTEIRATVSIGIASCTPARGGADKARLIAAADRALYASKHSGKNRWSFADAV</sequence>
<feature type="domain" description="HDOD" evidence="5">
    <location>
        <begin position="14"/>
        <end position="208"/>
    </location>
</feature>
<dbReference type="InterPro" id="IPR000160">
    <property type="entry name" value="GGDEF_dom"/>
</dbReference>
<name>A0A8J7JL67_9BACT</name>
<dbReference type="PROSITE" id="PS51833">
    <property type="entry name" value="HDOD"/>
    <property type="match status" value="1"/>
</dbReference>
<dbReference type="NCBIfam" id="TIGR00254">
    <property type="entry name" value="GGDEF"/>
    <property type="match status" value="1"/>
</dbReference>
<dbReference type="InterPro" id="IPR050469">
    <property type="entry name" value="Diguanylate_Cyclase"/>
</dbReference>
<dbReference type="EC" id="2.7.7.65" evidence="1"/>
<comment type="caution">
    <text evidence="6">The sequence shown here is derived from an EMBL/GenBank/DDBJ whole genome shotgun (WGS) entry which is preliminary data.</text>
</comment>
<feature type="coiled-coil region" evidence="3">
    <location>
        <begin position="290"/>
        <end position="335"/>
    </location>
</feature>
<feature type="domain" description="GGDEF" evidence="4">
    <location>
        <begin position="366"/>
        <end position="502"/>
    </location>
</feature>
<evidence type="ECO:0000256" key="3">
    <source>
        <dbReference type="SAM" id="Coils"/>
    </source>
</evidence>
<dbReference type="Gene3D" id="1.10.3210.10">
    <property type="entry name" value="Hypothetical protein af1432"/>
    <property type="match status" value="1"/>
</dbReference>
<dbReference type="RefSeq" id="WP_199383390.1">
    <property type="nucleotide sequence ID" value="NZ_JAEMHM010000005.1"/>
</dbReference>
<dbReference type="Pfam" id="PF00990">
    <property type="entry name" value="GGDEF"/>
    <property type="match status" value="1"/>
</dbReference>